<proteinExistence type="predicted"/>
<organism evidence="2 3">
    <name type="scientific">Pseudodesulfovibrio senegalensis</name>
    <dbReference type="NCBI Taxonomy" id="1721087"/>
    <lineage>
        <taxon>Bacteria</taxon>
        <taxon>Pseudomonadati</taxon>
        <taxon>Thermodesulfobacteriota</taxon>
        <taxon>Desulfovibrionia</taxon>
        <taxon>Desulfovibrionales</taxon>
        <taxon>Desulfovibrionaceae</taxon>
    </lineage>
</organism>
<evidence type="ECO:0000313" key="3">
    <source>
        <dbReference type="Proteomes" id="UP000438699"/>
    </source>
</evidence>
<sequence length="111" mass="12152">MSYDIRLVKLVTGETVIGKFKEDRIEEPAIIQTVPTQQGVQIMLLPYGYPFDQEMGGEILMKHTIFEFAKCPEDLQTKYLEASSNITLSTGGLGDLGGGAGTPDLSDLLKK</sequence>
<dbReference type="AlphaFoldDB" id="A0A6N6N714"/>
<name>A0A6N6N714_9BACT</name>
<feature type="region of interest" description="Disordered" evidence="1">
    <location>
        <begin position="89"/>
        <end position="111"/>
    </location>
</feature>
<dbReference type="Gene3D" id="2.30.30.100">
    <property type="match status" value="1"/>
</dbReference>
<dbReference type="Proteomes" id="UP000438699">
    <property type="component" value="Unassembled WGS sequence"/>
</dbReference>
<evidence type="ECO:0000313" key="2">
    <source>
        <dbReference type="EMBL" id="KAB1443521.1"/>
    </source>
</evidence>
<gene>
    <name evidence="2" type="ORF">F8A88_04545</name>
</gene>
<evidence type="ECO:0000256" key="1">
    <source>
        <dbReference type="SAM" id="MobiDB-lite"/>
    </source>
</evidence>
<dbReference type="OrthoDB" id="5471527at2"/>
<comment type="caution">
    <text evidence="2">The sequence shown here is derived from an EMBL/GenBank/DDBJ whole genome shotgun (WGS) entry which is preliminary data.</text>
</comment>
<protein>
    <submittedName>
        <fullName evidence="2">Uncharacterized protein</fullName>
    </submittedName>
</protein>
<accession>A0A6N6N714</accession>
<dbReference type="EMBL" id="WAIE01000001">
    <property type="protein sequence ID" value="KAB1443521.1"/>
    <property type="molecule type" value="Genomic_DNA"/>
</dbReference>
<feature type="compositionally biased region" description="Gly residues" evidence="1">
    <location>
        <begin position="91"/>
        <end position="101"/>
    </location>
</feature>
<dbReference type="RefSeq" id="WP_151149893.1">
    <property type="nucleotide sequence ID" value="NZ_WAIE01000001.1"/>
</dbReference>
<keyword evidence="3" id="KW-1185">Reference proteome</keyword>
<reference evidence="2 3" key="1">
    <citation type="journal article" date="2017" name="Int. J. Syst. Evol. Microbiol.">
        <title>Desulfovibrio senegalensis sp. nov., a mesophilic sulfate reducer isolated from marine sediment.</title>
        <authorList>
            <person name="Thioye A."/>
            <person name="Gam Z.B.A."/>
            <person name="Mbengue M."/>
            <person name="Cayol J.L."/>
            <person name="Joseph-Bartoli M."/>
            <person name="Toure-Kane C."/>
            <person name="Labat M."/>
        </authorList>
    </citation>
    <scope>NUCLEOTIDE SEQUENCE [LARGE SCALE GENOMIC DNA]</scope>
    <source>
        <strain evidence="2 3">DSM 101509</strain>
    </source>
</reference>